<dbReference type="InterPro" id="IPR015943">
    <property type="entry name" value="WD40/YVTN_repeat-like_dom_sf"/>
</dbReference>
<evidence type="ECO:0000313" key="11">
    <source>
        <dbReference type="Proteomes" id="UP000243052"/>
    </source>
</evidence>
<reference evidence="10 11" key="1">
    <citation type="submission" date="2016-01" db="EMBL/GenBank/DDBJ databases">
        <title>Genome sequence of the yeast Holleya sinecauda.</title>
        <authorList>
            <person name="Dietrich F.S."/>
        </authorList>
    </citation>
    <scope>NUCLEOTIDE SEQUENCE [LARGE SCALE GENOMIC DNA]</scope>
    <source>
        <strain evidence="10 11">ATCC 58844</strain>
    </source>
</reference>
<sequence>MKIKTISRSSDDYVPVKSAQESQLPRNLNPALHPFERAREYTKALNATKLERMFAKPFVGQLGYGHRDGCYLIAKNYNVLNKLATASGDGVIKYWNLSTREEECSFKAHYGLVTGLCVTPSHHGSGTNESFMLSCGDDKTIKVWSVNGDSFDNKDDTTLLQGSGNGGLVKTFYGENAFQGLDHHRSQSLFVTGGSQIELWDINRKKPVSNLSWGVDNISSLRFNQNEPDILASAGSDNSIVLYDLRTNSPTQKLVQTMRTNSICWNPLEPFNFVTANEDHNAYYYDMRNMSRALHVFKDHVSAIMDVDFSPTGDEIVTGSYDKTIRIFNVKHGHSREIYHTKRMQHVFQVKFTMDSKYVVSGSDDGNVRVWRSKAWERSNVKTTREKNKLDYDEKLKERFKHMPEIRRISRHRHVPKVIKKAETIKKTQLDAVKKRQANERRTRKDMPFISERQKQIVGTAHNYAGGVKNHTKGDNESEEAE</sequence>
<dbReference type="Gene3D" id="2.130.10.10">
    <property type="entry name" value="YVTN repeat-like/Quinoprotein amine dehydrogenase"/>
    <property type="match status" value="2"/>
</dbReference>
<evidence type="ECO:0000256" key="4">
    <source>
        <dbReference type="ARBA" id="ARBA00022737"/>
    </source>
</evidence>
<dbReference type="SUPFAM" id="SSF50978">
    <property type="entry name" value="WD40 repeat-like"/>
    <property type="match status" value="1"/>
</dbReference>
<evidence type="ECO:0000256" key="7">
    <source>
        <dbReference type="PROSITE-ProRule" id="PRU00221"/>
    </source>
</evidence>
<dbReference type="FunFam" id="2.130.10.10:FF:001074">
    <property type="entry name" value="Probable SOF1 protein"/>
    <property type="match status" value="1"/>
</dbReference>
<dbReference type="FunFam" id="2.130.10.10:FF:001105">
    <property type="entry name" value="WD40-repeat-containing domain protein"/>
    <property type="match status" value="1"/>
</dbReference>
<feature type="repeat" description="WD" evidence="7">
    <location>
        <begin position="83"/>
        <end position="105"/>
    </location>
</feature>
<dbReference type="InterPro" id="IPR036322">
    <property type="entry name" value="WD40_repeat_dom_sf"/>
</dbReference>
<dbReference type="GO" id="GO:0032040">
    <property type="term" value="C:small-subunit processome"/>
    <property type="evidence" value="ECO:0007669"/>
    <property type="project" value="TreeGrafter"/>
</dbReference>
<comment type="subcellular location">
    <subcellularLocation>
        <location evidence="1">Nucleus</location>
        <location evidence="1">Nucleolus</location>
    </subcellularLocation>
</comment>
<feature type="repeat" description="WD" evidence="7">
    <location>
        <begin position="340"/>
        <end position="371"/>
    </location>
</feature>
<dbReference type="AlphaFoldDB" id="A0A109V0H4"/>
<evidence type="ECO:0000256" key="5">
    <source>
        <dbReference type="ARBA" id="ARBA00023242"/>
    </source>
</evidence>
<name>A0A109V0H4_9SACH</name>
<dbReference type="RefSeq" id="XP_017989783.1">
    <property type="nucleotide sequence ID" value="XM_018134294.1"/>
</dbReference>
<dbReference type="GeneID" id="28726151"/>
<dbReference type="SMART" id="SM00320">
    <property type="entry name" value="WD40"/>
    <property type="match status" value="7"/>
</dbReference>
<dbReference type="PROSITE" id="PS50082">
    <property type="entry name" value="WD_REPEATS_2"/>
    <property type="match status" value="4"/>
</dbReference>
<dbReference type="PRINTS" id="PR00320">
    <property type="entry name" value="GPROTEINBRPT"/>
</dbReference>
<feature type="region of interest" description="Disordered" evidence="8">
    <location>
        <begin position="460"/>
        <end position="482"/>
    </location>
</feature>
<keyword evidence="6" id="KW-0687">Ribonucleoprotein</keyword>
<dbReference type="Pfam" id="PF00400">
    <property type="entry name" value="WD40"/>
    <property type="match status" value="3"/>
</dbReference>
<dbReference type="InterPro" id="IPR007287">
    <property type="entry name" value="Sof1"/>
</dbReference>
<dbReference type="STRING" id="45286.A0A109V0H4"/>
<feature type="domain" description="Sof1-like protein" evidence="9">
    <location>
        <begin position="373"/>
        <end position="457"/>
    </location>
</feature>
<feature type="repeat" description="WD" evidence="7">
    <location>
        <begin position="211"/>
        <end position="253"/>
    </location>
</feature>
<evidence type="ECO:0000259" key="9">
    <source>
        <dbReference type="Pfam" id="PF04158"/>
    </source>
</evidence>
<dbReference type="PANTHER" id="PTHR22851:SF0">
    <property type="entry name" value="DDB1- AND CUL4-ASSOCIATED FACTOR 13"/>
    <property type="match status" value="1"/>
</dbReference>
<comment type="similarity">
    <text evidence="2">Belongs to the WD repeat DCAF13/WDSOF1 family.</text>
</comment>
<feature type="repeat" description="WD" evidence="7">
    <location>
        <begin position="297"/>
        <end position="338"/>
    </location>
</feature>
<accession>A0A109V0H4</accession>
<dbReference type="InterPro" id="IPR001680">
    <property type="entry name" value="WD40_rpt"/>
</dbReference>
<evidence type="ECO:0000256" key="1">
    <source>
        <dbReference type="ARBA" id="ARBA00004604"/>
    </source>
</evidence>
<gene>
    <name evidence="10" type="ORF">AW171_hschr84845</name>
</gene>
<evidence type="ECO:0000256" key="2">
    <source>
        <dbReference type="ARBA" id="ARBA00005649"/>
    </source>
</evidence>
<dbReference type="InterPro" id="IPR020472">
    <property type="entry name" value="WD40_PAC1"/>
</dbReference>
<evidence type="ECO:0000313" key="10">
    <source>
        <dbReference type="EMBL" id="AMD22787.1"/>
    </source>
</evidence>
<evidence type="ECO:0000256" key="3">
    <source>
        <dbReference type="ARBA" id="ARBA00022574"/>
    </source>
</evidence>
<dbReference type="InterPro" id="IPR051733">
    <property type="entry name" value="WD_repeat_DCAF13/WDSOF1"/>
</dbReference>
<evidence type="ECO:0000256" key="8">
    <source>
        <dbReference type="SAM" id="MobiDB-lite"/>
    </source>
</evidence>
<evidence type="ECO:0000256" key="6">
    <source>
        <dbReference type="ARBA" id="ARBA00023274"/>
    </source>
</evidence>
<keyword evidence="5" id="KW-0539">Nucleus</keyword>
<feature type="region of interest" description="Disordered" evidence="8">
    <location>
        <begin position="1"/>
        <end position="22"/>
    </location>
</feature>
<dbReference type="OrthoDB" id="10249065at2759"/>
<dbReference type="Pfam" id="PF04158">
    <property type="entry name" value="Sof1"/>
    <property type="match status" value="1"/>
</dbReference>
<keyword evidence="11" id="KW-1185">Reference proteome</keyword>
<dbReference type="PROSITE" id="PS50231">
    <property type="entry name" value="RICIN_B_LECTIN"/>
    <property type="match status" value="1"/>
</dbReference>
<dbReference type="PANTHER" id="PTHR22851">
    <property type="entry name" value="U3 SMALL NUCLEOLAR RNA U3 SNORNA ASSOCIATED PROTEIN"/>
    <property type="match status" value="1"/>
</dbReference>
<dbReference type="Proteomes" id="UP000243052">
    <property type="component" value="Chromosome viii"/>
</dbReference>
<keyword evidence="4" id="KW-0677">Repeat</keyword>
<proteinExistence type="inferred from homology"/>
<dbReference type="GO" id="GO:0000462">
    <property type="term" value="P:maturation of SSU-rRNA from tricistronic rRNA transcript (SSU-rRNA, 5.8S rRNA, LSU-rRNA)"/>
    <property type="evidence" value="ECO:0007669"/>
    <property type="project" value="TreeGrafter"/>
</dbReference>
<dbReference type="CDD" id="cd00200">
    <property type="entry name" value="WD40"/>
    <property type="match status" value="1"/>
</dbReference>
<organism evidence="10 11">
    <name type="scientific">Eremothecium sinecaudum</name>
    <dbReference type="NCBI Taxonomy" id="45286"/>
    <lineage>
        <taxon>Eukaryota</taxon>
        <taxon>Fungi</taxon>
        <taxon>Dikarya</taxon>
        <taxon>Ascomycota</taxon>
        <taxon>Saccharomycotina</taxon>
        <taxon>Saccharomycetes</taxon>
        <taxon>Saccharomycetales</taxon>
        <taxon>Saccharomycetaceae</taxon>
        <taxon>Eremothecium</taxon>
    </lineage>
</organism>
<keyword evidence="3 7" id="KW-0853">WD repeat</keyword>
<dbReference type="EMBL" id="CP014248">
    <property type="protein sequence ID" value="AMD22787.1"/>
    <property type="molecule type" value="Genomic_DNA"/>
</dbReference>
<dbReference type="PROSITE" id="PS50294">
    <property type="entry name" value="WD_REPEATS_REGION"/>
    <property type="match status" value="2"/>
</dbReference>
<protein>
    <submittedName>
        <fullName evidence="10">HHR018Cp</fullName>
    </submittedName>
</protein>